<dbReference type="AlphaFoldDB" id="A0A1P8W9P2"/>
<evidence type="ECO:0000313" key="2">
    <source>
        <dbReference type="Proteomes" id="UP000187735"/>
    </source>
</evidence>
<evidence type="ECO:0000313" key="1">
    <source>
        <dbReference type="EMBL" id="APZ90778.1"/>
    </source>
</evidence>
<name>A0A1P8W9P2_9PLAN</name>
<dbReference type="Proteomes" id="UP000187735">
    <property type="component" value="Chromosome"/>
</dbReference>
<gene>
    <name evidence="1" type="ORF">Fuma_00362</name>
</gene>
<dbReference type="KEGG" id="fmr:Fuma_00362"/>
<protein>
    <submittedName>
        <fullName evidence="1">Uncharacterized protein</fullName>
    </submittedName>
</protein>
<sequence>MVWPAVTIASTTFNTTKVAEALDKLSRPMGGSSNVTAIINISAAESIDRAAHGAVDRWAGPPSFRSWARCVVLFAFEGVYLSSDKSNGSEQRPCGKPAGLLSRGAEKRTLYLSIK</sequence>
<dbReference type="EMBL" id="CP017641">
    <property type="protein sequence ID" value="APZ90778.1"/>
    <property type="molecule type" value="Genomic_DNA"/>
</dbReference>
<reference evidence="1 2" key="1">
    <citation type="journal article" date="2016" name="Front. Microbiol.">
        <title>Fuerstia marisgermanicae gen. nov., sp. nov., an Unusual Member of the Phylum Planctomycetes from the German Wadden Sea.</title>
        <authorList>
            <person name="Kohn T."/>
            <person name="Heuer A."/>
            <person name="Jogler M."/>
            <person name="Vollmers J."/>
            <person name="Boedeker C."/>
            <person name="Bunk B."/>
            <person name="Rast P."/>
            <person name="Borchert D."/>
            <person name="Glockner I."/>
            <person name="Freese H.M."/>
            <person name="Klenk H.P."/>
            <person name="Overmann J."/>
            <person name="Kaster A.K."/>
            <person name="Rohde M."/>
            <person name="Wiegand S."/>
            <person name="Jogler C."/>
        </authorList>
    </citation>
    <scope>NUCLEOTIDE SEQUENCE [LARGE SCALE GENOMIC DNA]</scope>
    <source>
        <strain evidence="1 2">NH11</strain>
    </source>
</reference>
<organism evidence="1 2">
    <name type="scientific">Fuerstiella marisgermanici</name>
    <dbReference type="NCBI Taxonomy" id="1891926"/>
    <lineage>
        <taxon>Bacteria</taxon>
        <taxon>Pseudomonadati</taxon>
        <taxon>Planctomycetota</taxon>
        <taxon>Planctomycetia</taxon>
        <taxon>Planctomycetales</taxon>
        <taxon>Planctomycetaceae</taxon>
        <taxon>Fuerstiella</taxon>
    </lineage>
</organism>
<keyword evidence="2" id="KW-1185">Reference proteome</keyword>
<proteinExistence type="predicted"/>
<accession>A0A1P8W9P2</accession>